<gene>
    <name evidence="2" type="ORF">X777_05114</name>
</gene>
<organism evidence="2 3">
    <name type="scientific">Ooceraea biroi</name>
    <name type="common">Clonal raider ant</name>
    <name type="synonym">Cerapachys biroi</name>
    <dbReference type="NCBI Taxonomy" id="2015173"/>
    <lineage>
        <taxon>Eukaryota</taxon>
        <taxon>Metazoa</taxon>
        <taxon>Ecdysozoa</taxon>
        <taxon>Arthropoda</taxon>
        <taxon>Hexapoda</taxon>
        <taxon>Insecta</taxon>
        <taxon>Pterygota</taxon>
        <taxon>Neoptera</taxon>
        <taxon>Endopterygota</taxon>
        <taxon>Hymenoptera</taxon>
        <taxon>Apocrita</taxon>
        <taxon>Aculeata</taxon>
        <taxon>Formicoidea</taxon>
        <taxon>Formicidae</taxon>
        <taxon>Dorylinae</taxon>
        <taxon>Ooceraea</taxon>
    </lineage>
</organism>
<dbReference type="AlphaFoldDB" id="A0A026WI94"/>
<evidence type="ECO:0000313" key="2">
    <source>
        <dbReference type="EMBL" id="EZA54829.1"/>
    </source>
</evidence>
<dbReference type="Proteomes" id="UP000053097">
    <property type="component" value="Unassembled WGS sequence"/>
</dbReference>
<protein>
    <submittedName>
        <fullName evidence="2">Uncharacterized protein</fullName>
    </submittedName>
</protein>
<keyword evidence="3" id="KW-1185">Reference proteome</keyword>
<evidence type="ECO:0000256" key="1">
    <source>
        <dbReference type="SAM" id="MobiDB-lite"/>
    </source>
</evidence>
<proteinExistence type="predicted"/>
<dbReference type="EMBL" id="KK107238">
    <property type="protein sequence ID" value="EZA54829.1"/>
    <property type="molecule type" value="Genomic_DNA"/>
</dbReference>
<feature type="region of interest" description="Disordered" evidence="1">
    <location>
        <begin position="1"/>
        <end position="24"/>
    </location>
</feature>
<reference evidence="2 3" key="1">
    <citation type="journal article" date="2014" name="Curr. Biol.">
        <title>The genome of the clonal raider ant Cerapachys biroi.</title>
        <authorList>
            <person name="Oxley P.R."/>
            <person name="Ji L."/>
            <person name="Fetter-Pruneda I."/>
            <person name="McKenzie S.K."/>
            <person name="Li C."/>
            <person name="Hu H."/>
            <person name="Zhang G."/>
            <person name="Kronauer D.J."/>
        </authorList>
    </citation>
    <scope>NUCLEOTIDE SEQUENCE [LARGE SCALE GENOMIC DNA]</scope>
</reference>
<sequence>MQKLIAGSRAVNGSTKMHDGPDDRSGLRHRYCVIVGQHSKMEMVTLLNGAIVSHNP</sequence>
<evidence type="ECO:0000313" key="3">
    <source>
        <dbReference type="Proteomes" id="UP000053097"/>
    </source>
</evidence>
<name>A0A026WI94_OOCBI</name>
<accession>A0A026WI94</accession>